<evidence type="ECO:0000313" key="2">
    <source>
        <dbReference type="Proteomes" id="UP001300015"/>
    </source>
</evidence>
<accession>A0ABT1VTF2</accession>
<reference evidence="1 2" key="1">
    <citation type="submission" date="2022-07" db="EMBL/GenBank/DDBJ databases">
        <title>Pantoea trifolii sp. nov. isolated from root nodules of Trifolium rubens.</title>
        <authorList>
            <person name="Kalita M."/>
            <person name="Wdowiak-Wrobel S."/>
            <person name="Marek-Kozaczuk M."/>
            <person name="Palusinska-Szysz M."/>
            <person name="Sokolowski W."/>
            <person name="Coutinho T."/>
            <person name="Hlahane L."/>
        </authorList>
    </citation>
    <scope>NUCLEOTIDE SEQUENCE [LARGE SCALE GENOMIC DNA]</scope>
    <source>
        <strain evidence="1 2">MMK2</strain>
    </source>
</reference>
<keyword evidence="2" id="KW-1185">Reference proteome</keyword>
<proteinExistence type="predicted"/>
<sequence length="113" mass="11861">MSQQNINTTASESKESSVFKVQCDLSQAGEVLGEGFFAPVESDLVDSLLGRYQHTRAIIGEIAGAVTSSENTPAVAHFISGNLSGRRGGYGFSVGEVFNVTGAVASLNAAYWQ</sequence>
<dbReference type="Proteomes" id="UP001300015">
    <property type="component" value="Unassembled WGS sequence"/>
</dbReference>
<comment type="caution">
    <text evidence="1">The sequence shown here is derived from an EMBL/GenBank/DDBJ whole genome shotgun (WGS) entry which is preliminary data.</text>
</comment>
<protein>
    <submittedName>
        <fullName evidence="1">Uncharacterized protein</fullName>
    </submittedName>
</protein>
<name>A0ABT1VTF2_9GAMM</name>
<dbReference type="EMBL" id="JANIET010000003">
    <property type="protein sequence ID" value="MCQ8230416.1"/>
    <property type="molecule type" value="Genomic_DNA"/>
</dbReference>
<gene>
    <name evidence="1" type="ORF">NQH49_23440</name>
</gene>
<evidence type="ECO:0000313" key="1">
    <source>
        <dbReference type="EMBL" id="MCQ8230416.1"/>
    </source>
</evidence>
<dbReference type="RefSeq" id="WP_256699211.1">
    <property type="nucleotide sequence ID" value="NZ_JANIES010000003.1"/>
</dbReference>
<organism evidence="1 2">
    <name type="scientific">Pantoea trifolii</name>
    <dbReference type="NCBI Taxonomy" id="2968030"/>
    <lineage>
        <taxon>Bacteria</taxon>
        <taxon>Pseudomonadati</taxon>
        <taxon>Pseudomonadota</taxon>
        <taxon>Gammaproteobacteria</taxon>
        <taxon>Enterobacterales</taxon>
        <taxon>Erwiniaceae</taxon>
        <taxon>Pantoea</taxon>
    </lineage>
</organism>